<comment type="caution">
    <text evidence="3">The sequence shown here is derived from an EMBL/GenBank/DDBJ whole genome shotgun (WGS) entry which is preliminary data.</text>
</comment>
<gene>
    <name evidence="3" type="ORF">JD292_03645</name>
</gene>
<feature type="region of interest" description="Disordered" evidence="1">
    <location>
        <begin position="79"/>
        <end position="125"/>
    </location>
</feature>
<dbReference type="EMBL" id="JAEHOI010000002">
    <property type="protein sequence ID" value="MBK0421175.1"/>
    <property type="molecule type" value="Genomic_DNA"/>
</dbReference>
<evidence type="ECO:0000313" key="4">
    <source>
        <dbReference type="Proteomes" id="UP000618733"/>
    </source>
</evidence>
<accession>A0A934UWP1</accession>
<feature type="transmembrane region" description="Helical" evidence="2">
    <location>
        <begin position="48"/>
        <end position="68"/>
    </location>
</feature>
<feature type="transmembrane region" description="Helical" evidence="2">
    <location>
        <begin position="20"/>
        <end position="41"/>
    </location>
</feature>
<sequence>MVLKNSDCVLAATGASGGGSLLLLAGGLVVVAVAVMALAMIRHRRHRSVAMGIGALALAGALLISPVISAAPAQAAAGQEDCQPAQPAAPATPAAPAVNTPATPEAPEQPGSEEPTPATPVTPEAPRLSEVDCGVVPEVIIPTVAGVTYERTTDGDQVTITAAPERGTTFPSGVATSWTFTVTAVPCVCTPTPIDWEDKSASDFRFTSTSLPDGSTSWTYAGVPADWAREGSTFTYVVSDSHSQAIRWKVPAGEQLPEGLSTDWIWLSDADRARSTGDYVDGKVQGEYQIADVEANVTAQIEQALADVRAKHPGYALSYELGNNSSSHSTRLTVSVPSDTCGGFETRHFDSGSGQIIS</sequence>
<keyword evidence="2" id="KW-0812">Transmembrane</keyword>
<keyword evidence="2" id="KW-0472">Membrane</keyword>
<reference evidence="3" key="1">
    <citation type="submission" date="2020-12" db="EMBL/GenBank/DDBJ databases">
        <title>Leucobacter sp. CAS2, isolated from Chromium sludge.</title>
        <authorList>
            <person name="Xu Z."/>
        </authorList>
    </citation>
    <scope>NUCLEOTIDE SEQUENCE</scope>
    <source>
        <strain evidence="3">CSA2</strain>
    </source>
</reference>
<evidence type="ECO:0000256" key="1">
    <source>
        <dbReference type="SAM" id="MobiDB-lite"/>
    </source>
</evidence>
<organism evidence="3 4">
    <name type="scientific">Leucobacter edaphi</name>
    <dbReference type="NCBI Taxonomy" id="2796472"/>
    <lineage>
        <taxon>Bacteria</taxon>
        <taxon>Bacillati</taxon>
        <taxon>Actinomycetota</taxon>
        <taxon>Actinomycetes</taxon>
        <taxon>Micrococcales</taxon>
        <taxon>Microbacteriaceae</taxon>
        <taxon>Leucobacter</taxon>
    </lineage>
</organism>
<feature type="compositionally biased region" description="Low complexity" evidence="1">
    <location>
        <begin position="113"/>
        <end position="125"/>
    </location>
</feature>
<evidence type="ECO:0000256" key="2">
    <source>
        <dbReference type="SAM" id="Phobius"/>
    </source>
</evidence>
<protein>
    <submittedName>
        <fullName evidence="3">Uncharacterized protein</fullName>
    </submittedName>
</protein>
<dbReference type="RefSeq" id="WP_200131356.1">
    <property type="nucleotide sequence ID" value="NZ_JAEHOI010000002.1"/>
</dbReference>
<dbReference type="AlphaFoldDB" id="A0A934UWP1"/>
<keyword evidence="4" id="KW-1185">Reference proteome</keyword>
<feature type="compositionally biased region" description="Low complexity" evidence="1">
    <location>
        <begin position="84"/>
        <end position="106"/>
    </location>
</feature>
<proteinExistence type="predicted"/>
<keyword evidence="2" id="KW-1133">Transmembrane helix</keyword>
<evidence type="ECO:0000313" key="3">
    <source>
        <dbReference type="EMBL" id="MBK0421175.1"/>
    </source>
</evidence>
<dbReference type="Proteomes" id="UP000618733">
    <property type="component" value="Unassembled WGS sequence"/>
</dbReference>
<name>A0A934UWP1_9MICO</name>